<protein>
    <submittedName>
        <fullName evidence="1">DNA/RNA polymerases superfamily protein</fullName>
    </submittedName>
</protein>
<evidence type="ECO:0000313" key="2">
    <source>
        <dbReference type="Proteomes" id="UP000325315"/>
    </source>
</evidence>
<dbReference type="Gene3D" id="3.30.70.270">
    <property type="match status" value="2"/>
</dbReference>
<organism evidence="1 2">
    <name type="scientific">Gossypium australe</name>
    <dbReference type="NCBI Taxonomy" id="47621"/>
    <lineage>
        <taxon>Eukaryota</taxon>
        <taxon>Viridiplantae</taxon>
        <taxon>Streptophyta</taxon>
        <taxon>Embryophyta</taxon>
        <taxon>Tracheophyta</taxon>
        <taxon>Spermatophyta</taxon>
        <taxon>Magnoliopsida</taxon>
        <taxon>eudicotyledons</taxon>
        <taxon>Gunneridae</taxon>
        <taxon>Pentapetalae</taxon>
        <taxon>rosids</taxon>
        <taxon>malvids</taxon>
        <taxon>Malvales</taxon>
        <taxon>Malvaceae</taxon>
        <taxon>Malvoideae</taxon>
        <taxon>Gossypium</taxon>
    </lineage>
</organism>
<sequence length="243" mass="28539">MFRKLCFDHNMDIMIYSRTVANHGEHLRIVLRTFRENTLYAKFSKCGFCLRVVDPDKVKAILDWNPPKNVTEVCNFLGLVGYYRRFLKGFTMLATPLTHFFYLSLTRIWRGVYSVHGSISSQKGKVVVYTSFQLKLHEKNYLTHDLELATVDLNLQQHHWMELLKDYDMTIEYHIGKANVVADALSRKTVAALASLRANVCLTDDGPLLRELTVRPTFVRPLTRIHRWNRVSKHYRNFQNIFR</sequence>
<keyword evidence="2" id="KW-1185">Reference proteome</keyword>
<dbReference type="OrthoDB" id="415724at2759"/>
<dbReference type="AlphaFoldDB" id="A0A5B6VC50"/>
<evidence type="ECO:0000313" key="1">
    <source>
        <dbReference type="EMBL" id="KAA3466581.1"/>
    </source>
</evidence>
<dbReference type="PANTHER" id="PTHR34072">
    <property type="entry name" value="ENZYMATIC POLYPROTEIN-RELATED"/>
    <property type="match status" value="1"/>
</dbReference>
<dbReference type="EMBL" id="SMMG02000007">
    <property type="protein sequence ID" value="KAA3466581.1"/>
    <property type="molecule type" value="Genomic_DNA"/>
</dbReference>
<proteinExistence type="predicted"/>
<dbReference type="Proteomes" id="UP000325315">
    <property type="component" value="Unassembled WGS sequence"/>
</dbReference>
<name>A0A5B6VC50_9ROSI</name>
<accession>A0A5B6VC50</accession>
<dbReference type="InterPro" id="IPR043502">
    <property type="entry name" value="DNA/RNA_pol_sf"/>
</dbReference>
<dbReference type="PANTHER" id="PTHR34072:SF59">
    <property type="entry name" value="CCHC-TYPE INTEGRASE"/>
    <property type="match status" value="1"/>
</dbReference>
<dbReference type="SUPFAM" id="SSF56672">
    <property type="entry name" value="DNA/RNA polymerases"/>
    <property type="match status" value="1"/>
</dbReference>
<comment type="caution">
    <text evidence="1">The sequence shown here is derived from an EMBL/GenBank/DDBJ whole genome shotgun (WGS) entry which is preliminary data.</text>
</comment>
<reference evidence="1" key="1">
    <citation type="submission" date="2019-08" db="EMBL/GenBank/DDBJ databases">
        <authorList>
            <person name="Liu F."/>
        </authorList>
    </citation>
    <scope>NUCLEOTIDE SEQUENCE [LARGE SCALE GENOMIC DNA]</scope>
    <source>
        <strain evidence="1">PA1801</strain>
        <tissue evidence="1">Leaf</tissue>
    </source>
</reference>
<gene>
    <name evidence="1" type="ORF">EPI10_001664</name>
</gene>
<dbReference type="InterPro" id="IPR043128">
    <property type="entry name" value="Rev_trsase/Diguanyl_cyclase"/>
</dbReference>